<protein>
    <submittedName>
        <fullName evidence="1">Uncharacterized protein</fullName>
    </submittedName>
</protein>
<accession>A0ABU8J315</accession>
<sequence>MNATHLVEWELCHLERLVSHMSTAAQFPATYWEARLSALTRLAVIANHRARIERLKKMLPHVESSAMAA</sequence>
<organism evidence="1 2">
    <name type="scientific">Paraburkholderia bengalensis</name>
    <dbReference type="NCBI Taxonomy" id="2747562"/>
    <lineage>
        <taxon>Bacteria</taxon>
        <taxon>Pseudomonadati</taxon>
        <taxon>Pseudomonadota</taxon>
        <taxon>Betaproteobacteria</taxon>
        <taxon>Burkholderiales</taxon>
        <taxon>Burkholderiaceae</taxon>
        <taxon>Paraburkholderia</taxon>
    </lineage>
</organism>
<dbReference type="EMBL" id="JACFYJ010000106">
    <property type="protein sequence ID" value="MEI6002349.1"/>
    <property type="molecule type" value="Genomic_DNA"/>
</dbReference>
<dbReference type="Proteomes" id="UP001386437">
    <property type="component" value="Unassembled WGS sequence"/>
</dbReference>
<name>A0ABU8J315_9BURK</name>
<evidence type="ECO:0000313" key="1">
    <source>
        <dbReference type="EMBL" id="MEI6002349.1"/>
    </source>
</evidence>
<reference evidence="1 2" key="1">
    <citation type="journal article" date="2022" name="Arch. Microbiol.">
        <title>Paraburkholderia bengalensis sp. nov. isolated from roots of Oryza sativa, IR64.</title>
        <authorList>
            <person name="Nag P."/>
            <person name="Mondal N."/>
            <person name="Sarkar J."/>
            <person name="Das S."/>
        </authorList>
    </citation>
    <scope>NUCLEOTIDE SEQUENCE [LARGE SCALE GENOMIC DNA]</scope>
    <source>
        <strain evidence="1 2">IR64_4_BI</strain>
    </source>
</reference>
<evidence type="ECO:0000313" key="2">
    <source>
        <dbReference type="Proteomes" id="UP001386437"/>
    </source>
</evidence>
<dbReference type="RefSeq" id="WP_054925374.1">
    <property type="nucleotide sequence ID" value="NZ_JACFYJ010000106.1"/>
</dbReference>
<proteinExistence type="predicted"/>
<keyword evidence="2" id="KW-1185">Reference proteome</keyword>
<gene>
    <name evidence="1" type="ORF">H3V53_36060</name>
</gene>
<comment type="caution">
    <text evidence="1">The sequence shown here is derived from an EMBL/GenBank/DDBJ whole genome shotgun (WGS) entry which is preliminary data.</text>
</comment>